<dbReference type="Proteomes" id="UP001348817">
    <property type="component" value="Chromosome"/>
</dbReference>
<dbReference type="RefSeq" id="WP_338392560.1">
    <property type="nucleotide sequence ID" value="NZ_AP025314.1"/>
</dbReference>
<sequence length="183" mass="19974">MLRIKGSVVNSMSGLALKLLGEGDFAGWLEALEADSKALMREGVYATDWYSVHDGLLHPAEVLAEVSGKTNEEIGRELGEFAAKKAMTGIYKAFVDFRSAEGLLRETARIIAAYYDGVEAEVIWNGKRDVSIIIGGMAGAHEILQHRMIAWASVALENTGASNVRGELEATKGQDLTLRFRWS</sequence>
<evidence type="ECO:0000313" key="2">
    <source>
        <dbReference type="Proteomes" id="UP001348817"/>
    </source>
</evidence>
<name>A0AAU9CFT6_9BACT</name>
<dbReference type="AlphaFoldDB" id="A0AAU9CFT6"/>
<proteinExistence type="predicted"/>
<accession>A0AAU9CFT6</accession>
<dbReference type="KEGG" id="fax:FUAX_34710"/>
<evidence type="ECO:0000313" key="1">
    <source>
        <dbReference type="EMBL" id="BDD11039.1"/>
    </source>
</evidence>
<keyword evidence="2" id="KW-1185">Reference proteome</keyword>
<reference evidence="1 2" key="1">
    <citation type="submission" date="2021-12" db="EMBL/GenBank/DDBJ databases">
        <title>Genome sequencing of bacteria with rrn-lacking chromosome and rrn-plasmid.</title>
        <authorList>
            <person name="Anda M."/>
            <person name="Iwasaki W."/>
        </authorList>
    </citation>
    <scope>NUCLEOTIDE SEQUENCE [LARGE SCALE GENOMIC DNA]</scope>
    <source>
        <strain evidence="1 2">DSM 100852</strain>
    </source>
</reference>
<organism evidence="1 2">
    <name type="scientific">Fulvitalea axinellae</name>
    <dbReference type="NCBI Taxonomy" id="1182444"/>
    <lineage>
        <taxon>Bacteria</taxon>
        <taxon>Pseudomonadati</taxon>
        <taxon>Bacteroidota</taxon>
        <taxon>Cytophagia</taxon>
        <taxon>Cytophagales</taxon>
        <taxon>Persicobacteraceae</taxon>
        <taxon>Fulvitalea</taxon>
    </lineage>
</organism>
<protein>
    <submittedName>
        <fullName evidence="1">Uncharacterized protein</fullName>
    </submittedName>
</protein>
<gene>
    <name evidence="1" type="ORF">FUAX_34710</name>
</gene>
<dbReference type="EMBL" id="AP025314">
    <property type="protein sequence ID" value="BDD11039.1"/>
    <property type="molecule type" value="Genomic_DNA"/>
</dbReference>